<reference evidence="1 2" key="1">
    <citation type="submission" date="2013-01" db="EMBL/GenBank/DDBJ databases">
        <authorList>
            <person name="Harkins D.M."/>
            <person name="Durkin A.S."/>
            <person name="Brinkac L.M."/>
            <person name="Haft D.H."/>
            <person name="Selengut J.D."/>
            <person name="Sanka R."/>
            <person name="DePew J."/>
            <person name="Purushe J."/>
            <person name="Hospenthal D.R."/>
            <person name="Murray C.K."/>
            <person name="Pimentel G."/>
            <person name="Wasfy M."/>
            <person name="Vinetz J.M."/>
            <person name="Sutton G.G."/>
            <person name="Nierman W.C."/>
            <person name="Fouts D.E."/>
        </authorList>
    </citation>
    <scope>NUCLEOTIDE SEQUENCE [LARGE SCALE GENOMIC DNA]</scope>
    <source>
        <strain evidence="1 2">2006001855</strain>
    </source>
</reference>
<evidence type="ECO:0000313" key="2">
    <source>
        <dbReference type="Proteomes" id="UP000012101"/>
    </source>
</evidence>
<accession>M6FL39</accession>
<comment type="caution">
    <text evidence="1">The sequence shown here is derived from an EMBL/GenBank/DDBJ whole genome shotgun (WGS) entry which is preliminary data.</text>
</comment>
<dbReference type="AlphaFoldDB" id="M6FL39"/>
<dbReference type="Proteomes" id="UP000012101">
    <property type="component" value="Unassembled WGS sequence"/>
</dbReference>
<dbReference type="EMBL" id="AFJM02000067">
    <property type="protein sequence ID" value="EMM70854.1"/>
    <property type="molecule type" value="Genomic_DNA"/>
</dbReference>
<evidence type="ECO:0000313" key="1">
    <source>
        <dbReference type="EMBL" id="EMM70854.1"/>
    </source>
</evidence>
<gene>
    <name evidence="1" type="ORF">LEP1GSC038_0060</name>
</gene>
<sequence>MIFKELFSFKAIRKQRLCTLKFKYNEPMEILPVAFRPDENKTAAYLFSFFVSD</sequence>
<name>M6FL39_9LEPT</name>
<protein>
    <submittedName>
        <fullName evidence="1">Uncharacterized protein</fullName>
    </submittedName>
</protein>
<proteinExistence type="predicted"/>
<organism evidence="1 2">
    <name type="scientific">Leptospira weilii str. 2006001855</name>
    <dbReference type="NCBI Taxonomy" id="996804"/>
    <lineage>
        <taxon>Bacteria</taxon>
        <taxon>Pseudomonadati</taxon>
        <taxon>Spirochaetota</taxon>
        <taxon>Spirochaetia</taxon>
        <taxon>Leptospirales</taxon>
        <taxon>Leptospiraceae</taxon>
        <taxon>Leptospira</taxon>
    </lineage>
</organism>